<comment type="caution">
    <text evidence="2">The sequence shown here is derived from an EMBL/GenBank/DDBJ whole genome shotgun (WGS) entry which is preliminary data.</text>
</comment>
<reference evidence="2" key="1">
    <citation type="submission" date="2020-07" db="EMBL/GenBank/DDBJ databases">
        <title>Clarias magur genome sequencing, assembly and annotation.</title>
        <authorList>
            <person name="Kushwaha B."/>
            <person name="Kumar R."/>
            <person name="Das P."/>
            <person name="Joshi C.G."/>
            <person name="Kumar D."/>
            <person name="Nagpure N.S."/>
            <person name="Pandey M."/>
            <person name="Agarwal S."/>
            <person name="Srivastava S."/>
            <person name="Singh M."/>
            <person name="Sahoo L."/>
            <person name="Jayasankar P."/>
            <person name="Meher P.K."/>
            <person name="Koringa P.G."/>
            <person name="Iquebal M.A."/>
            <person name="Das S.P."/>
            <person name="Bit A."/>
            <person name="Patnaik S."/>
            <person name="Patel N."/>
            <person name="Shah T.M."/>
            <person name="Hinsu A."/>
            <person name="Jena J.K."/>
        </authorList>
    </citation>
    <scope>NUCLEOTIDE SEQUENCE</scope>
    <source>
        <strain evidence="2">CIFAMagur01</strain>
        <tissue evidence="2">Testis</tissue>
    </source>
</reference>
<feature type="region of interest" description="Disordered" evidence="1">
    <location>
        <begin position="1"/>
        <end position="53"/>
    </location>
</feature>
<evidence type="ECO:0000313" key="2">
    <source>
        <dbReference type="EMBL" id="KAF5899234.1"/>
    </source>
</evidence>
<accession>A0A8J4WZH9</accession>
<dbReference type="EMBL" id="QNUK01000173">
    <property type="protein sequence ID" value="KAF5899234.1"/>
    <property type="molecule type" value="Genomic_DNA"/>
</dbReference>
<evidence type="ECO:0000256" key="1">
    <source>
        <dbReference type="SAM" id="MobiDB-lite"/>
    </source>
</evidence>
<protein>
    <submittedName>
        <fullName evidence="2">Uncharacterized protein</fullName>
    </submittedName>
</protein>
<feature type="compositionally biased region" description="Basic and acidic residues" evidence="1">
    <location>
        <begin position="1"/>
        <end position="10"/>
    </location>
</feature>
<dbReference type="AlphaFoldDB" id="A0A8J4WZH9"/>
<keyword evidence="3" id="KW-1185">Reference proteome</keyword>
<proteinExistence type="predicted"/>
<sequence>MAGKGTRSEGAETEGVYEQMVGQIPEGVRGPTQRCRRLPREPGPGNGSAISARDLSDLSITPYLKQYGPLRSSLGICERAEAFHTASAPEKDLGFHL</sequence>
<dbReference type="Proteomes" id="UP000727407">
    <property type="component" value="Unassembled WGS sequence"/>
</dbReference>
<organism evidence="2 3">
    <name type="scientific">Clarias magur</name>
    <name type="common">Asian catfish</name>
    <name type="synonym">Macropteronotus magur</name>
    <dbReference type="NCBI Taxonomy" id="1594786"/>
    <lineage>
        <taxon>Eukaryota</taxon>
        <taxon>Metazoa</taxon>
        <taxon>Chordata</taxon>
        <taxon>Craniata</taxon>
        <taxon>Vertebrata</taxon>
        <taxon>Euteleostomi</taxon>
        <taxon>Actinopterygii</taxon>
        <taxon>Neopterygii</taxon>
        <taxon>Teleostei</taxon>
        <taxon>Ostariophysi</taxon>
        <taxon>Siluriformes</taxon>
        <taxon>Clariidae</taxon>
        <taxon>Clarias</taxon>
    </lineage>
</organism>
<evidence type="ECO:0000313" key="3">
    <source>
        <dbReference type="Proteomes" id="UP000727407"/>
    </source>
</evidence>
<name>A0A8J4WZH9_CLAMG</name>
<gene>
    <name evidence="2" type="ORF">DAT39_010992</name>
</gene>